<proteinExistence type="predicted"/>
<dbReference type="EMBL" id="JAATJE010000001">
    <property type="protein sequence ID" value="NJC32736.1"/>
    <property type="molecule type" value="Genomic_DNA"/>
</dbReference>
<dbReference type="Proteomes" id="UP000734218">
    <property type="component" value="Unassembled WGS sequence"/>
</dbReference>
<accession>A0ABX0XJ19</accession>
<organism evidence="1 2">
    <name type="scientific">Sphingomonas jejuensis</name>
    <dbReference type="NCBI Taxonomy" id="904715"/>
    <lineage>
        <taxon>Bacteria</taxon>
        <taxon>Pseudomonadati</taxon>
        <taxon>Pseudomonadota</taxon>
        <taxon>Alphaproteobacteria</taxon>
        <taxon>Sphingomonadales</taxon>
        <taxon>Sphingomonadaceae</taxon>
        <taxon>Sphingomonas</taxon>
    </lineage>
</organism>
<keyword evidence="2" id="KW-1185">Reference proteome</keyword>
<name>A0ABX0XJ19_9SPHN</name>
<protein>
    <submittedName>
        <fullName evidence="1">Uncharacterized protein</fullName>
    </submittedName>
</protein>
<evidence type="ECO:0000313" key="1">
    <source>
        <dbReference type="EMBL" id="NJC32736.1"/>
    </source>
</evidence>
<sequence length="50" mass="5489">MVGNQPARETISGRCLRAEPHFIMCRAIFEEDGVRKGIALSYGLPSVGVR</sequence>
<gene>
    <name evidence="1" type="ORF">GGR88_000210</name>
</gene>
<evidence type="ECO:0000313" key="2">
    <source>
        <dbReference type="Proteomes" id="UP000734218"/>
    </source>
</evidence>
<comment type="caution">
    <text evidence="1">The sequence shown here is derived from an EMBL/GenBank/DDBJ whole genome shotgun (WGS) entry which is preliminary data.</text>
</comment>
<reference evidence="1 2" key="1">
    <citation type="submission" date="2020-03" db="EMBL/GenBank/DDBJ databases">
        <title>Genomic Encyclopedia of Type Strains, Phase IV (KMG-IV): sequencing the most valuable type-strain genomes for metagenomic binning, comparative biology and taxonomic classification.</title>
        <authorList>
            <person name="Goeker M."/>
        </authorList>
    </citation>
    <scope>NUCLEOTIDE SEQUENCE [LARGE SCALE GENOMIC DNA]</scope>
    <source>
        <strain evidence="1 2">DSM 27651</strain>
    </source>
</reference>